<organism evidence="2 3">
    <name type="scientific">Phrynocephalus forsythii</name>
    <dbReference type="NCBI Taxonomy" id="171643"/>
    <lineage>
        <taxon>Eukaryota</taxon>
        <taxon>Metazoa</taxon>
        <taxon>Chordata</taxon>
        <taxon>Craniata</taxon>
        <taxon>Vertebrata</taxon>
        <taxon>Euteleostomi</taxon>
        <taxon>Lepidosauria</taxon>
        <taxon>Squamata</taxon>
        <taxon>Bifurcata</taxon>
        <taxon>Unidentata</taxon>
        <taxon>Episquamata</taxon>
        <taxon>Toxicofera</taxon>
        <taxon>Iguania</taxon>
        <taxon>Acrodonta</taxon>
        <taxon>Agamidae</taxon>
        <taxon>Agaminae</taxon>
        <taxon>Phrynocephalus</taxon>
    </lineage>
</organism>
<dbReference type="InterPro" id="IPR036397">
    <property type="entry name" value="RNaseH_sf"/>
</dbReference>
<comment type="caution">
    <text evidence="2">The sequence shown here is derived from an EMBL/GenBank/DDBJ whole genome shotgun (WGS) entry which is preliminary data.</text>
</comment>
<sequence>MSSAGVGPLCFIKSRINAAVYQEILEHFMIPSADGLYGDADFIFQQHLATAHTAKGTKTGFNDDRITVLDWPANLPDLNPIDFVWGIAKGKLRDMRPNNAAELKAPIEASWTSITPQQCHRLIASMPHHTEAVIDAKGVQTKY</sequence>
<gene>
    <name evidence="2" type="ORF">JRQ81_005955</name>
</gene>
<evidence type="ECO:0000259" key="1">
    <source>
        <dbReference type="Pfam" id="PF13358"/>
    </source>
</evidence>
<proteinExistence type="predicted"/>
<evidence type="ECO:0000313" key="3">
    <source>
        <dbReference type="Proteomes" id="UP001142489"/>
    </source>
</evidence>
<name>A0A9Q0Y435_9SAUR</name>
<dbReference type="GO" id="GO:0003676">
    <property type="term" value="F:nucleic acid binding"/>
    <property type="evidence" value="ECO:0007669"/>
    <property type="project" value="InterPro"/>
</dbReference>
<accession>A0A9Q0Y435</accession>
<dbReference type="AlphaFoldDB" id="A0A9Q0Y435"/>
<dbReference type="EMBL" id="JAPFRF010000002">
    <property type="protein sequence ID" value="KAJ7341627.1"/>
    <property type="molecule type" value="Genomic_DNA"/>
</dbReference>
<dbReference type="InterPro" id="IPR038717">
    <property type="entry name" value="Tc1-like_DDE_dom"/>
</dbReference>
<protein>
    <recommendedName>
        <fullName evidence="1">Tc1-like transposase DDE domain-containing protein</fullName>
    </recommendedName>
</protein>
<reference evidence="2" key="1">
    <citation type="journal article" date="2023" name="DNA Res.">
        <title>Chromosome-level genome assembly of Phrynocephalus forsythii using third-generation DNA sequencing and Hi-C analysis.</title>
        <authorList>
            <person name="Qi Y."/>
            <person name="Zhao W."/>
            <person name="Zhao Y."/>
            <person name="Niu C."/>
            <person name="Cao S."/>
            <person name="Zhang Y."/>
        </authorList>
    </citation>
    <scope>NUCLEOTIDE SEQUENCE</scope>
    <source>
        <tissue evidence="2">Muscle</tissue>
    </source>
</reference>
<dbReference type="PANTHER" id="PTHR47326:SF1">
    <property type="entry name" value="HTH PSQ-TYPE DOMAIN-CONTAINING PROTEIN"/>
    <property type="match status" value="1"/>
</dbReference>
<feature type="domain" description="Tc1-like transposase DDE" evidence="1">
    <location>
        <begin position="9"/>
        <end position="102"/>
    </location>
</feature>
<dbReference type="Proteomes" id="UP001142489">
    <property type="component" value="Unassembled WGS sequence"/>
</dbReference>
<dbReference type="PANTHER" id="PTHR47326">
    <property type="entry name" value="TRANSPOSABLE ELEMENT TC3 TRANSPOSASE-LIKE PROTEIN"/>
    <property type="match status" value="1"/>
</dbReference>
<dbReference type="OrthoDB" id="9864761at2759"/>
<evidence type="ECO:0000313" key="2">
    <source>
        <dbReference type="EMBL" id="KAJ7341627.1"/>
    </source>
</evidence>
<dbReference type="Pfam" id="PF13358">
    <property type="entry name" value="DDE_3"/>
    <property type="match status" value="1"/>
</dbReference>
<dbReference type="Gene3D" id="3.30.420.10">
    <property type="entry name" value="Ribonuclease H-like superfamily/Ribonuclease H"/>
    <property type="match status" value="1"/>
</dbReference>
<keyword evidence="3" id="KW-1185">Reference proteome</keyword>